<accession>A0A0G0WUE8</accession>
<evidence type="ECO:0000313" key="1">
    <source>
        <dbReference type="EMBL" id="KKR79022.1"/>
    </source>
</evidence>
<reference evidence="1 2" key="1">
    <citation type="journal article" date="2015" name="Nature">
        <title>rRNA introns, odd ribosomes, and small enigmatic genomes across a large radiation of phyla.</title>
        <authorList>
            <person name="Brown C.T."/>
            <person name="Hug L.A."/>
            <person name="Thomas B.C."/>
            <person name="Sharon I."/>
            <person name="Castelle C.J."/>
            <person name="Singh A."/>
            <person name="Wilkins M.J."/>
            <person name="Williams K.H."/>
            <person name="Banfield J.F."/>
        </authorList>
    </citation>
    <scope>NUCLEOTIDE SEQUENCE [LARGE SCALE GENOMIC DNA]</scope>
</reference>
<organism evidence="1 2">
    <name type="scientific">Candidatus Nomurabacteria bacterium GW2011_GWA2_40_9</name>
    <dbReference type="NCBI Taxonomy" id="1618734"/>
    <lineage>
        <taxon>Bacteria</taxon>
        <taxon>Candidatus Nomuraibacteriota</taxon>
    </lineage>
</organism>
<evidence type="ECO:0000313" key="2">
    <source>
        <dbReference type="Proteomes" id="UP000034749"/>
    </source>
</evidence>
<dbReference type="EMBL" id="LBZW01000018">
    <property type="protein sequence ID" value="KKR79022.1"/>
    <property type="molecule type" value="Genomic_DNA"/>
</dbReference>
<sequence length="80" mass="8942">MKKKNGVKKVIKKGLVIGALATAGYMFLGPDGKKNQKKLKAFAEEAKKEFMKDAKVVNKKIKVIKKDVKKVVAKKLKELQ</sequence>
<protein>
    <submittedName>
        <fullName evidence="1">Uncharacterized protein</fullName>
    </submittedName>
</protein>
<dbReference type="AlphaFoldDB" id="A0A0G0WUE8"/>
<proteinExistence type="predicted"/>
<name>A0A0G0WUE8_9BACT</name>
<comment type="caution">
    <text evidence="1">The sequence shown here is derived from an EMBL/GenBank/DDBJ whole genome shotgun (WGS) entry which is preliminary data.</text>
</comment>
<gene>
    <name evidence="1" type="ORF">UU24_C0018G0004</name>
</gene>
<dbReference type="Proteomes" id="UP000034749">
    <property type="component" value="Unassembled WGS sequence"/>
</dbReference>